<evidence type="ECO:0000256" key="5">
    <source>
        <dbReference type="ARBA" id="ARBA00023136"/>
    </source>
</evidence>
<dbReference type="PANTHER" id="PTHR13353:SF5">
    <property type="entry name" value="TRANSMEMBRANE PROTEIN 19"/>
    <property type="match status" value="1"/>
</dbReference>
<dbReference type="HOGENOM" id="CLU_036918_2_2_2"/>
<feature type="transmembrane region" description="Helical" evidence="6">
    <location>
        <begin position="110"/>
        <end position="134"/>
    </location>
</feature>
<dbReference type="PaxDb" id="273075-Ta0520"/>
<evidence type="ECO:0000313" key="8">
    <source>
        <dbReference type="Proteomes" id="UP000001024"/>
    </source>
</evidence>
<feature type="transmembrane region" description="Helical" evidence="6">
    <location>
        <begin position="87"/>
        <end position="104"/>
    </location>
</feature>
<sequence>METIVLTLLILAILFVLSLKLRVLDLKGSVAALFIGAIVSFIGSIYWLILMLIFVASSFLATKAFFSKKVKMKVQEGEHGERRISNVTYAALVGIMITLIYGIYPHMHNYFFELFAISFAVINSDTFASEIGVIDQRVYMITTFKRVRPGVNGGVSLTGELAAILGGFIIAMFYSIFAYHGFNVPRIAEVTAAGFVGCQIDSILGALFENRGKLNKGQVNFLSSFLTVMASAAMFI</sequence>
<dbReference type="STRING" id="273075.gene:9571738"/>
<evidence type="ECO:0000256" key="1">
    <source>
        <dbReference type="ARBA" id="ARBA00004141"/>
    </source>
</evidence>
<comment type="subcellular location">
    <subcellularLocation>
        <location evidence="1">Membrane</location>
        <topology evidence="1">Multi-pass membrane protein</topology>
    </subcellularLocation>
</comment>
<feature type="transmembrane region" description="Helical" evidence="6">
    <location>
        <begin position="187"/>
        <end position="207"/>
    </location>
</feature>
<protein>
    <recommendedName>
        <fullName evidence="9">DUF92 domain-containing protein</fullName>
    </recommendedName>
</protein>
<gene>
    <name evidence="7" type="ordered locus">Ta0520</name>
</gene>
<feature type="transmembrane region" description="Helical" evidence="6">
    <location>
        <begin position="34"/>
        <end position="66"/>
    </location>
</feature>
<dbReference type="KEGG" id="tac:Ta0520"/>
<dbReference type="DNASU" id="1456118"/>
<dbReference type="eggNOG" id="arCOG02245">
    <property type="taxonomic scope" value="Archaea"/>
</dbReference>
<evidence type="ECO:0000256" key="2">
    <source>
        <dbReference type="ARBA" id="ARBA00009012"/>
    </source>
</evidence>
<name>Q9HKS6_THEAC</name>
<accession>Q9HKS6</accession>
<dbReference type="GO" id="GO:0016020">
    <property type="term" value="C:membrane"/>
    <property type="evidence" value="ECO:0007669"/>
    <property type="project" value="UniProtKB-SubCell"/>
</dbReference>
<dbReference type="InterPro" id="IPR002794">
    <property type="entry name" value="DUF92_TMEM19"/>
</dbReference>
<dbReference type="AlphaFoldDB" id="Q9HKS6"/>
<feature type="transmembrane region" description="Helical" evidence="6">
    <location>
        <begin position="155"/>
        <end position="181"/>
    </location>
</feature>
<proteinExistence type="inferred from homology"/>
<dbReference type="EMBL" id="AL445064">
    <property type="protein sequence ID" value="CAC11660.1"/>
    <property type="molecule type" value="Genomic_DNA"/>
</dbReference>
<comment type="similarity">
    <text evidence="2">Belongs to the TMEM19 family.</text>
</comment>
<evidence type="ECO:0000256" key="6">
    <source>
        <dbReference type="SAM" id="Phobius"/>
    </source>
</evidence>
<dbReference type="RefSeq" id="WP_010900945.1">
    <property type="nucleotide sequence ID" value="NC_002578.1"/>
</dbReference>
<keyword evidence="5 6" id="KW-0472">Membrane</keyword>
<dbReference type="PANTHER" id="PTHR13353">
    <property type="entry name" value="TRANSMEMBRANE PROTEIN 19"/>
    <property type="match status" value="1"/>
</dbReference>
<reference evidence="7 8" key="1">
    <citation type="journal article" date="2000" name="Nature">
        <title>The genome sequence of the thermoacidophilic scavenger Thermoplasma acidophilum.</title>
        <authorList>
            <person name="Ruepp A."/>
            <person name="Graml W."/>
            <person name="Santos-Martinez M.L."/>
            <person name="Koretke K.K."/>
            <person name="Volker C."/>
            <person name="Mewes H.W."/>
            <person name="Frishman D."/>
            <person name="Stocker S."/>
            <person name="Lupas A.N."/>
            <person name="Baumeister W."/>
        </authorList>
    </citation>
    <scope>NUCLEOTIDE SEQUENCE [LARGE SCALE GENOMIC DNA]</scope>
    <source>
        <strain evidence="8">ATCC 25905 / DSM 1728 / JCM 9062 / NBRC 15155 / AMRC-C165</strain>
    </source>
</reference>
<dbReference type="Proteomes" id="UP000001024">
    <property type="component" value="Chromosome"/>
</dbReference>
<evidence type="ECO:0000313" key="7">
    <source>
        <dbReference type="EMBL" id="CAC11660.1"/>
    </source>
</evidence>
<organism evidence="7 8">
    <name type="scientific">Thermoplasma acidophilum (strain ATCC 25905 / DSM 1728 / JCM 9062 / NBRC 15155 / AMRC-C165)</name>
    <dbReference type="NCBI Taxonomy" id="273075"/>
    <lineage>
        <taxon>Archaea</taxon>
        <taxon>Methanobacteriati</taxon>
        <taxon>Thermoplasmatota</taxon>
        <taxon>Thermoplasmata</taxon>
        <taxon>Thermoplasmatales</taxon>
        <taxon>Thermoplasmataceae</taxon>
        <taxon>Thermoplasma</taxon>
    </lineage>
</organism>
<keyword evidence="8" id="KW-1185">Reference proteome</keyword>
<dbReference type="InParanoid" id="Q9HKS6"/>
<dbReference type="EnsemblBacteria" id="CAC11660">
    <property type="protein sequence ID" value="CAC11660"/>
    <property type="gene ID" value="CAC11660"/>
</dbReference>
<keyword evidence="3 6" id="KW-0812">Transmembrane</keyword>
<keyword evidence="4 6" id="KW-1133">Transmembrane helix</keyword>
<evidence type="ECO:0000256" key="3">
    <source>
        <dbReference type="ARBA" id="ARBA00022692"/>
    </source>
</evidence>
<dbReference type="Pfam" id="PF01940">
    <property type="entry name" value="DUF92"/>
    <property type="match status" value="1"/>
</dbReference>
<evidence type="ECO:0000256" key="4">
    <source>
        <dbReference type="ARBA" id="ARBA00022989"/>
    </source>
</evidence>
<evidence type="ECO:0008006" key="9">
    <source>
        <dbReference type="Google" id="ProtNLM"/>
    </source>
</evidence>